<organism evidence="11">
    <name type="scientific">Amphipholis kochii</name>
    <dbReference type="NCBI Taxonomy" id="857497"/>
    <lineage>
        <taxon>Eukaryota</taxon>
        <taxon>Metazoa</taxon>
        <taxon>Echinodermata</taxon>
        <taxon>Eleutherozoa</taxon>
        <taxon>Asterozoa</taxon>
        <taxon>Ophiuroidea</taxon>
        <taxon>Myophiuroidea</taxon>
        <taxon>Metophiurida</taxon>
        <taxon>Ophintegrida</taxon>
        <taxon>Amphilepidida</taxon>
        <taxon>Ophiurina</taxon>
        <taxon>Gnathophiurina</taxon>
        <taxon>Amphiuroidea</taxon>
        <taxon>Amphiuridae</taxon>
        <taxon>Amphipholis</taxon>
    </lineage>
</organism>
<dbReference type="GO" id="GO:0003723">
    <property type="term" value="F:RNA binding"/>
    <property type="evidence" value="ECO:0007669"/>
    <property type="project" value="UniProtKB-UniRule"/>
</dbReference>
<evidence type="ECO:0000256" key="2">
    <source>
        <dbReference type="ARBA" id="ARBA00022490"/>
    </source>
</evidence>
<evidence type="ECO:0000256" key="6">
    <source>
        <dbReference type="ARBA" id="ARBA00022845"/>
    </source>
</evidence>
<accession>A0A1B1Q5V7</accession>
<comment type="similarity">
    <text evidence="8">Belongs to the nanos family.</text>
</comment>
<dbReference type="PROSITE" id="PS51522">
    <property type="entry name" value="ZF_NANOS"/>
    <property type="match status" value="1"/>
</dbReference>
<dbReference type="InterPro" id="IPR008705">
    <property type="entry name" value="Nanos/Xcar2"/>
</dbReference>
<feature type="region of interest" description="Disordered" evidence="9">
    <location>
        <begin position="194"/>
        <end position="214"/>
    </location>
</feature>
<dbReference type="GO" id="GO:0008270">
    <property type="term" value="F:zinc ion binding"/>
    <property type="evidence" value="ECO:0007669"/>
    <property type="project" value="UniProtKB-KW"/>
</dbReference>
<dbReference type="PANTHER" id="PTHR12887">
    <property type="entry name" value="NANOS PROTEIN"/>
    <property type="match status" value="1"/>
</dbReference>
<keyword evidence="6 8" id="KW-0810">Translation regulation</keyword>
<evidence type="ECO:0000256" key="4">
    <source>
        <dbReference type="ARBA" id="ARBA00022771"/>
    </source>
</evidence>
<reference evidence="11" key="1">
    <citation type="journal article" date="2016" name="Evol. Dev.">
        <title>The diversity of nanos expression in echinoderm embryos supports different mechanisms in germ cell specification.</title>
        <authorList>
            <person name="Fresques T."/>
            <person name="Swartz S.Z."/>
            <person name="Juliano C."/>
            <person name="Morino Y."/>
            <person name="Kikuchi M."/>
            <person name="Akasaka K."/>
            <person name="Wada H."/>
            <person name="Yajima M."/>
            <person name="Wessel G.M."/>
        </authorList>
    </citation>
    <scope>NUCLEOTIDE SEQUENCE</scope>
</reference>
<dbReference type="InterPro" id="IPR024161">
    <property type="entry name" value="Znf_nanos-typ"/>
</dbReference>
<dbReference type="Gene3D" id="4.10.60.30">
    <property type="entry name" value="Nanos, RNA-binding domain"/>
    <property type="match status" value="1"/>
</dbReference>
<evidence type="ECO:0000313" key="11">
    <source>
        <dbReference type="EMBL" id="ANT70532.1"/>
    </source>
</evidence>
<evidence type="ECO:0000256" key="9">
    <source>
        <dbReference type="SAM" id="MobiDB-lite"/>
    </source>
</evidence>
<evidence type="ECO:0000256" key="8">
    <source>
        <dbReference type="PROSITE-ProRule" id="PRU00855"/>
    </source>
</evidence>
<keyword evidence="7 8" id="KW-0694">RNA-binding</keyword>
<proteinExistence type="evidence at transcript level"/>
<dbReference type="GO" id="GO:0005737">
    <property type="term" value="C:cytoplasm"/>
    <property type="evidence" value="ECO:0007669"/>
    <property type="project" value="UniProtKB-SubCell"/>
</dbReference>
<feature type="domain" description="Nanos-type" evidence="10">
    <location>
        <begin position="124"/>
        <end position="178"/>
    </location>
</feature>
<feature type="compositionally biased region" description="Polar residues" evidence="9">
    <location>
        <begin position="205"/>
        <end position="214"/>
    </location>
</feature>
<keyword evidence="2" id="KW-0963">Cytoplasm</keyword>
<evidence type="ECO:0000256" key="5">
    <source>
        <dbReference type="ARBA" id="ARBA00022833"/>
    </source>
</evidence>
<dbReference type="GO" id="GO:0006417">
    <property type="term" value="P:regulation of translation"/>
    <property type="evidence" value="ECO:0007669"/>
    <property type="project" value="UniProtKB-UniRule"/>
</dbReference>
<dbReference type="EMBL" id="KU641124">
    <property type="protein sequence ID" value="ANT70532.1"/>
    <property type="molecule type" value="mRNA"/>
</dbReference>
<evidence type="ECO:0000256" key="7">
    <source>
        <dbReference type="ARBA" id="ARBA00022884"/>
    </source>
</evidence>
<keyword evidence="3" id="KW-0479">Metal-binding</keyword>
<comment type="subcellular location">
    <subcellularLocation>
        <location evidence="1">Cytoplasm</location>
    </subcellularLocation>
</comment>
<sequence length="214" mass="23982">MASNSNVWLMRTSMQQEEFKPFEDYLGLFNLVKNLNRELVGNVGDHLDTAGTCNSPNYRPCARPRSLSTSSSAQSEEFSWDDFKLNGVDVDPEDGFMPFQPTRFNTRKLTSRLPSAKNRRTPTWCVFCKNNGESEMVYGAHILKDAEGRTSCPILRNYTCPICGVSGDGAHTIKYCPLNKEETFPPSANLLKTARTSAGKKREIPSTSLLDRLN</sequence>
<dbReference type="AlphaFoldDB" id="A0A1B1Q5V7"/>
<dbReference type="Pfam" id="PF05741">
    <property type="entry name" value="zf-nanos"/>
    <property type="match status" value="1"/>
</dbReference>
<dbReference type="InterPro" id="IPR038129">
    <property type="entry name" value="Nanos_sf"/>
</dbReference>
<name>A0A1B1Q5V7_9ECHI</name>
<keyword evidence="5" id="KW-0862">Zinc</keyword>
<evidence type="ECO:0000256" key="3">
    <source>
        <dbReference type="ARBA" id="ARBA00022723"/>
    </source>
</evidence>
<evidence type="ECO:0000256" key="1">
    <source>
        <dbReference type="ARBA" id="ARBA00004496"/>
    </source>
</evidence>
<evidence type="ECO:0000259" key="10">
    <source>
        <dbReference type="PROSITE" id="PS51522"/>
    </source>
</evidence>
<keyword evidence="4 8" id="KW-0863">Zinc-finger</keyword>
<protein>
    <submittedName>
        <fullName evidence="11">Nanos</fullName>
    </submittedName>
</protein>